<dbReference type="RefSeq" id="WP_380862548.1">
    <property type="nucleotide sequence ID" value="NZ_JBHRXV010000011.1"/>
</dbReference>
<dbReference type="SUPFAM" id="SSF50346">
    <property type="entry name" value="PRC-barrel domain"/>
    <property type="match status" value="1"/>
</dbReference>
<comment type="caution">
    <text evidence="3">The sequence shown here is derived from an EMBL/GenBank/DDBJ whole genome shotgun (WGS) entry which is preliminary data.</text>
</comment>
<sequence length="216" mass="23380">MNENKNSGAGFEGRGAAPQRDDTSLTRSQTGFDTQGRSADYDDDRLGDDKLLDGRHATDLNPDGTLPGTAPKADDRREPGDNRDGLGRDQSGRLAADETGKLIASDKVVDTAVYNSGGEKLGSIHSVMLHKISGRVAYAVMSFGGFLGIGERYHPLPWDALTYDEAKGGYNIGHTVDQLRAAPHYSREELDALDYGKAGPAIYDYYGVSFVTPMRY</sequence>
<feature type="compositionally biased region" description="Basic and acidic residues" evidence="1">
    <location>
        <begin position="72"/>
        <end position="98"/>
    </location>
</feature>
<evidence type="ECO:0000313" key="4">
    <source>
        <dbReference type="Proteomes" id="UP001595615"/>
    </source>
</evidence>
<feature type="compositionally biased region" description="Polar residues" evidence="1">
    <location>
        <begin position="25"/>
        <end position="37"/>
    </location>
</feature>
<reference evidence="4" key="1">
    <citation type="journal article" date="2019" name="Int. J. Syst. Evol. Microbiol.">
        <title>The Global Catalogue of Microorganisms (GCM) 10K type strain sequencing project: providing services to taxonomists for standard genome sequencing and annotation.</title>
        <authorList>
            <consortium name="The Broad Institute Genomics Platform"/>
            <consortium name="The Broad Institute Genome Sequencing Center for Infectious Disease"/>
            <person name="Wu L."/>
            <person name="Ma J."/>
        </authorList>
    </citation>
    <scope>NUCLEOTIDE SEQUENCE [LARGE SCALE GENOMIC DNA]</scope>
    <source>
        <strain evidence="4">KCTC 42644</strain>
    </source>
</reference>
<feature type="compositionally biased region" description="Basic and acidic residues" evidence="1">
    <location>
        <begin position="47"/>
        <end position="58"/>
    </location>
</feature>
<dbReference type="Gene3D" id="2.30.30.240">
    <property type="entry name" value="PRC-barrel domain"/>
    <property type="match status" value="1"/>
</dbReference>
<evidence type="ECO:0000259" key="2">
    <source>
        <dbReference type="Pfam" id="PF05239"/>
    </source>
</evidence>
<dbReference type="PANTHER" id="PTHR36505">
    <property type="entry name" value="BLR1072 PROTEIN"/>
    <property type="match status" value="1"/>
</dbReference>
<gene>
    <name evidence="3" type="ORF">ACFOMD_14330</name>
</gene>
<evidence type="ECO:0000256" key="1">
    <source>
        <dbReference type="SAM" id="MobiDB-lite"/>
    </source>
</evidence>
<organism evidence="3 4">
    <name type="scientific">Sphingoaurantiacus capsulatus</name>
    <dbReference type="NCBI Taxonomy" id="1771310"/>
    <lineage>
        <taxon>Bacteria</taxon>
        <taxon>Pseudomonadati</taxon>
        <taxon>Pseudomonadota</taxon>
        <taxon>Alphaproteobacteria</taxon>
        <taxon>Sphingomonadales</taxon>
        <taxon>Sphingosinicellaceae</taxon>
        <taxon>Sphingoaurantiacus</taxon>
    </lineage>
</organism>
<protein>
    <submittedName>
        <fullName evidence="3">PRC-barrel domain-containing protein</fullName>
    </submittedName>
</protein>
<dbReference type="Proteomes" id="UP001595615">
    <property type="component" value="Unassembled WGS sequence"/>
</dbReference>
<proteinExistence type="predicted"/>
<name>A0ABV7XE60_9SPHN</name>
<dbReference type="InterPro" id="IPR011033">
    <property type="entry name" value="PRC_barrel-like_sf"/>
</dbReference>
<evidence type="ECO:0000313" key="3">
    <source>
        <dbReference type="EMBL" id="MFC3713750.1"/>
    </source>
</evidence>
<dbReference type="InterPro" id="IPR027275">
    <property type="entry name" value="PRC-brl_dom"/>
</dbReference>
<feature type="domain" description="PRC-barrel" evidence="2">
    <location>
        <begin position="104"/>
        <end position="167"/>
    </location>
</feature>
<accession>A0ABV7XE60</accession>
<dbReference type="PANTHER" id="PTHR36505:SF1">
    <property type="entry name" value="BLR1072 PROTEIN"/>
    <property type="match status" value="1"/>
</dbReference>
<feature type="region of interest" description="Disordered" evidence="1">
    <location>
        <begin position="1"/>
        <end position="98"/>
    </location>
</feature>
<keyword evidence="4" id="KW-1185">Reference proteome</keyword>
<dbReference type="Pfam" id="PF05239">
    <property type="entry name" value="PRC"/>
    <property type="match status" value="1"/>
</dbReference>
<dbReference type="EMBL" id="JBHRXV010000011">
    <property type="protein sequence ID" value="MFC3713750.1"/>
    <property type="molecule type" value="Genomic_DNA"/>
</dbReference>